<proteinExistence type="predicted"/>
<evidence type="ECO:0000313" key="4">
    <source>
        <dbReference type="EMBL" id="KAJ4844448.1"/>
    </source>
</evidence>
<dbReference type="EMBL" id="JAKUCV010001943">
    <property type="protein sequence ID" value="KAJ4844448.1"/>
    <property type="molecule type" value="Genomic_DNA"/>
</dbReference>
<gene>
    <name evidence="4" type="ORF">Tsubulata_039429</name>
</gene>
<keyword evidence="3" id="KW-1133">Transmembrane helix</keyword>
<feature type="region of interest" description="Disordered" evidence="2">
    <location>
        <begin position="1"/>
        <end position="23"/>
    </location>
</feature>
<dbReference type="AlphaFoldDB" id="A0A9Q0G751"/>
<keyword evidence="5" id="KW-1185">Reference proteome</keyword>
<reference evidence="4" key="2">
    <citation type="journal article" date="2023" name="Plants (Basel)">
        <title>Annotation of the Turnera subulata (Passifloraceae) Draft Genome Reveals the S-Locus Evolved after the Divergence of Turneroideae from Passifloroideae in a Stepwise Manner.</title>
        <authorList>
            <person name="Henning P.M."/>
            <person name="Roalson E.H."/>
            <person name="Mir W."/>
            <person name="McCubbin A.G."/>
            <person name="Shore J.S."/>
        </authorList>
    </citation>
    <scope>NUCLEOTIDE SEQUENCE</scope>
    <source>
        <strain evidence="4">F60SS</strain>
    </source>
</reference>
<feature type="transmembrane region" description="Helical" evidence="3">
    <location>
        <begin position="257"/>
        <end position="277"/>
    </location>
</feature>
<evidence type="ECO:0000313" key="5">
    <source>
        <dbReference type="Proteomes" id="UP001141552"/>
    </source>
</evidence>
<protein>
    <submittedName>
        <fullName evidence="4">Uncharacterized protein</fullName>
    </submittedName>
</protein>
<keyword evidence="3" id="KW-0472">Membrane</keyword>
<comment type="caution">
    <text evidence="4">The sequence shown here is derived from an EMBL/GenBank/DDBJ whole genome shotgun (WGS) entry which is preliminary data.</text>
</comment>
<feature type="coiled-coil region" evidence="1">
    <location>
        <begin position="120"/>
        <end position="154"/>
    </location>
</feature>
<organism evidence="4 5">
    <name type="scientific">Turnera subulata</name>
    <dbReference type="NCBI Taxonomy" id="218843"/>
    <lineage>
        <taxon>Eukaryota</taxon>
        <taxon>Viridiplantae</taxon>
        <taxon>Streptophyta</taxon>
        <taxon>Embryophyta</taxon>
        <taxon>Tracheophyta</taxon>
        <taxon>Spermatophyta</taxon>
        <taxon>Magnoliopsida</taxon>
        <taxon>eudicotyledons</taxon>
        <taxon>Gunneridae</taxon>
        <taxon>Pentapetalae</taxon>
        <taxon>rosids</taxon>
        <taxon>fabids</taxon>
        <taxon>Malpighiales</taxon>
        <taxon>Passifloraceae</taxon>
        <taxon>Turnera</taxon>
    </lineage>
</organism>
<feature type="transmembrane region" description="Helical" evidence="3">
    <location>
        <begin position="192"/>
        <end position="213"/>
    </location>
</feature>
<dbReference type="Proteomes" id="UP001141552">
    <property type="component" value="Unassembled WGS sequence"/>
</dbReference>
<keyword evidence="3" id="KW-0812">Transmembrane</keyword>
<name>A0A9Q0G751_9ROSI</name>
<accession>A0A9Q0G751</accession>
<evidence type="ECO:0000256" key="2">
    <source>
        <dbReference type="SAM" id="MobiDB-lite"/>
    </source>
</evidence>
<feature type="transmembrane region" description="Helical" evidence="3">
    <location>
        <begin position="228"/>
        <end position="250"/>
    </location>
</feature>
<keyword evidence="1" id="KW-0175">Coiled coil</keyword>
<sequence length="279" mass="30884">MRVLTRRSSRERDTIPANGGGLKRRWWRRVDLPAATSREEHDREEKWVGGGGGEAACSSVMVSRYNVEMEAANEAKIQAADQGHGGETPPQGAIRTTAMQWQGNGKEEKKNVKTEIVDIINEKQREAGEARENVKQKELSVEEEEVKLFRKEEELKFEYVVVDIKDPDGDFPAGSSPPPPITTDNTTATPKYVGLSYLGLPIAFSTAGVRMSFPPHSSLSSPHHALEIFFQGFIALALLCFFCCVVLHGVKKTAAKTLGYTGWAFLFLAYVLLAVMFHA</sequence>
<evidence type="ECO:0000256" key="1">
    <source>
        <dbReference type="SAM" id="Coils"/>
    </source>
</evidence>
<reference evidence="4" key="1">
    <citation type="submission" date="2022-02" db="EMBL/GenBank/DDBJ databases">
        <authorList>
            <person name="Henning P.M."/>
            <person name="McCubbin A.G."/>
            <person name="Shore J.S."/>
        </authorList>
    </citation>
    <scope>NUCLEOTIDE SEQUENCE</scope>
    <source>
        <strain evidence="4">F60SS</strain>
        <tissue evidence="4">Leaves</tissue>
    </source>
</reference>
<evidence type="ECO:0000256" key="3">
    <source>
        <dbReference type="SAM" id="Phobius"/>
    </source>
</evidence>